<evidence type="ECO:0000313" key="14">
    <source>
        <dbReference type="Proteomes" id="UP000002805"/>
    </source>
</evidence>
<organism evidence="13 14">
    <name type="scientific">Streptomyces pristinaespiralis (strain ATCC 25486 / DSM 40338 / CBS 914.69 / JCM 4507 / KCC S-0507 / NBRC 13074 / NRRL 2958 / 5647)</name>
    <dbReference type="NCBI Taxonomy" id="457429"/>
    <lineage>
        <taxon>Bacteria</taxon>
        <taxon>Bacillati</taxon>
        <taxon>Actinomycetota</taxon>
        <taxon>Actinomycetes</taxon>
        <taxon>Kitasatosporales</taxon>
        <taxon>Streptomycetaceae</taxon>
        <taxon>Streptomyces</taxon>
    </lineage>
</organism>
<dbReference type="HOGENOM" id="CLU_000604_1_2_11"/>
<accession>B5H5G3</accession>
<evidence type="ECO:0000256" key="3">
    <source>
        <dbReference type="ARBA" id="ARBA00022448"/>
    </source>
</evidence>
<dbReference type="SMART" id="SM00382">
    <property type="entry name" value="AAA"/>
    <property type="match status" value="1"/>
</dbReference>
<dbReference type="InterPro" id="IPR017871">
    <property type="entry name" value="ABC_transporter-like_CS"/>
</dbReference>
<dbReference type="Pfam" id="PF00005">
    <property type="entry name" value="ABC_tran"/>
    <property type="match status" value="1"/>
</dbReference>
<evidence type="ECO:0000259" key="12">
    <source>
        <dbReference type="PROSITE" id="PS50893"/>
    </source>
</evidence>
<evidence type="ECO:0000256" key="4">
    <source>
        <dbReference type="ARBA" id="ARBA00022475"/>
    </source>
</evidence>
<evidence type="ECO:0000313" key="13">
    <source>
        <dbReference type="EMBL" id="EDY62074.2"/>
    </source>
</evidence>
<dbReference type="GO" id="GO:0046677">
    <property type="term" value="P:response to antibiotic"/>
    <property type="evidence" value="ECO:0007669"/>
    <property type="project" value="UniProtKB-KW"/>
</dbReference>
<keyword evidence="7" id="KW-1278">Translocase</keyword>
<evidence type="ECO:0000256" key="2">
    <source>
        <dbReference type="ARBA" id="ARBA00012191"/>
    </source>
</evidence>
<protein>
    <recommendedName>
        <fullName evidence="2">ABC-type xenobiotic transporter</fullName>
        <ecNumber evidence="2">7.6.2.2</ecNumber>
    </recommendedName>
</protein>
<feature type="compositionally biased region" description="Low complexity" evidence="11">
    <location>
        <begin position="260"/>
        <end position="271"/>
    </location>
</feature>
<evidence type="ECO:0000256" key="7">
    <source>
        <dbReference type="ARBA" id="ARBA00022967"/>
    </source>
</evidence>
<keyword evidence="14" id="KW-1185">Reference proteome</keyword>
<feature type="compositionally biased region" description="Basic residues" evidence="11">
    <location>
        <begin position="312"/>
        <end position="323"/>
    </location>
</feature>
<evidence type="ECO:0000256" key="5">
    <source>
        <dbReference type="ARBA" id="ARBA00022741"/>
    </source>
</evidence>
<keyword evidence="8" id="KW-0472">Membrane</keyword>
<dbReference type="EMBL" id="CM000950">
    <property type="protein sequence ID" value="EDY62074.2"/>
    <property type="molecule type" value="Genomic_DNA"/>
</dbReference>
<evidence type="ECO:0000256" key="11">
    <source>
        <dbReference type="SAM" id="MobiDB-lite"/>
    </source>
</evidence>
<dbReference type="AlphaFoldDB" id="B5H5G3"/>
<dbReference type="Proteomes" id="UP000002805">
    <property type="component" value="Chromosome"/>
</dbReference>
<name>B5H5G3_STRE2</name>
<keyword evidence="6 13" id="KW-0067">ATP-binding</keyword>
<feature type="compositionally biased region" description="Basic residues" evidence="11">
    <location>
        <begin position="241"/>
        <end position="259"/>
    </location>
</feature>
<feature type="compositionally biased region" description="Basic residues" evidence="11">
    <location>
        <begin position="278"/>
        <end position="294"/>
    </location>
</feature>
<dbReference type="PROSITE" id="PS00211">
    <property type="entry name" value="ABC_TRANSPORTER_1"/>
    <property type="match status" value="1"/>
</dbReference>
<keyword evidence="3" id="KW-0813">Transport</keyword>
<dbReference type="SUPFAM" id="SSF52540">
    <property type="entry name" value="P-loop containing nucleoside triphosphate hydrolases"/>
    <property type="match status" value="1"/>
</dbReference>
<dbReference type="InterPro" id="IPR027417">
    <property type="entry name" value="P-loop_NTPase"/>
</dbReference>
<evidence type="ECO:0000256" key="8">
    <source>
        <dbReference type="ARBA" id="ARBA00023136"/>
    </source>
</evidence>
<gene>
    <name evidence="13" type="ORF">SSDG_00391</name>
</gene>
<dbReference type="EC" id="7.6.2.2" evidence="2"/>
<proteinExistence type="inferred from homology"/>
<keyword evidence="9" id="KW-0046">Antibiotic resistance</keyword>
<evidence type="ECO:0000256" key="10">
    <source>
        <dbReference type="ARBA" id="ARBA00049985"/>
    </source>
</evidence>
<dbReference type="InterPro" id="IPR003593">
    <property type="entry name" value="AAA+_ATPase"/>
</dbReference>
<evidence type="ECO:0000256" key="6">
    <source>
        <dbReference type="ARBA" id="ARBA00022840"/>
    </source>
</evidence>
<sequence>MMSTGRPAATRRPPPDTAAAIEAHGLRKSYGKVTVLDGVGLRVERGSVFSLLGPNGAGKTTTVRILATLTTPDAGHARVAGHDVTAERGRVRRAISLTGQFAAVDEKQTGEENLRMMARLSGRSRAASRRRAAELLERFDLAAAGRRLAVTYSGGMRRRLDLAAGLVGDPEVVFLDEPTTGLDPRSRQELWQVVRDLSGRGTTVFLTTQYLEEADRLADRVAVMDAGRMVAEGTAAELKAKGRRPPPGHRVHRPGRLRTARGAGRAPLPRFAHARPADRRHRPRGAGTARRRRSGAAGRLPLLAAHDDARRRLPVPHPHRRRFPAGDHPCLRRRPPAAC</sequence>
<dbReference type="GO" id="GO:0005886">
    <property type="term" value="C:plasma membrane"/>
    <property type="evidence" value="ECO:0007669"/>
    <property type="project" value="UniProtKB-SubCell"/>
</dbReference>
<dbReference type="PANTHER" id="PTHR42711:SF19">
    <property type="entry name" value="DOXORUBICIN RESISTANCE ATP-BINDING PROTEIN DRRA"/>
    <property type="match status" value="1"/>
</dbReference>
<dbReference type="GO" id="GO:0016887">
    <property type="term" value="F:ATP hydrolysis activity"/>
    <property type="evidence" value="ECO:0007669"/>
    <property type="project" value="InterPro"/>
</dbReference>
<dbReference type="InterPro" id="IPR050763">
    <property type="entry name" value="ABC_transporter_ATP-binding"/>
</dbReference>
<dbReference type="GO" id="GO:0005524">
    <property type="term" value="F:ATP binding"/>
    <property type="evidence" value="ECO:0007669"/>
    <property type="project" value="UniProtKB-KW"/>
</dbReference>
<dbReference type="Gene3D" id="3.40.50.300">
    <property type="entry name" value="P-loop containing nucleotide triphosphate hydrolases"/>
    <property type="match status" value="1"/>
</dbReference>
<evidence type="ECO:0000256" key="9">
    <source>
        <dbReference type="ARBA" id="ARBA00023251"/>
    </source>
</evidence>
<feature type="region of interest" description="Disordered" evidence="11">
    <location>
        <begin position="238"/>
        <end position="339"/>
    </location>
</feature>
<dbReference type="PROSITE" id="PS50893">
    <property type="entry name" value="ABC_TRANSPORTER_2"/>
    <property type="match status" value="1"/>
</dbReference>
<feature type="compositionally biased region" description="Low complexity" evidence="11">
    <location>
        <begin position="295"/>
        <end position="304"/>
    </location>
</feature>
<comment type="similarity">
    <text evidence="10">Belongs to the ABC transporter superfamily. Drug exporter-1 (DrugE1) (TC 3.A.1.105) family.</text>
</comment>
<keyword evidence="4" id="KW-1003">Cell membrane</keyword>
<keyword evidence="5" id="KW-0547">Nucleotide-binding</keyword>
<dbReference type="FunFam" id="3.40.50.300:FF:000589">
    <property type="entry name" value="ABC transporter, ATP-binding subunit"/>
    <property type="match status" value="1"/>
</dbReference>
<dbReference type="GO" id="GO:0008559">
    <property type="term" value="F:ABC-type xenobiotic transporter activity"/>
    <property type="evidence" value="ECO:0007669"/>
    <property type="project" value="UniProtKB-EC"/>
</dbReference>
<evidence type="ECO:0000256" key="1">
    <source>
        <dbReference type="ARBA" id="ARBA00004413"/>
    </source>
</evidence>
<dbReference type="PANTHER" id="PTHR42711">
    <property type="entry name" value="ABC TRANSPORTER ATP-BINDING PROTEIN"/>
    <property type="match status" value="1"/>
</dbReference>
<comment type="subcellular location">
    <subcellularLocation>
        <location evidence="1">Cell membrane</location>
        <topology evidence="1">Peripheral membrane protein</topology>
        <orientation evidence="1">Cytoplasmic side</orientation>
    </subcellularLocation>
</comment>
<reference evidence="14" key="2">
    <citation type="submission" date="2009-10" db="EMBL/GenBank/DDBJ databases">
        <title>The genome sequence of Streptomyces pristinaespiralis strain ATCC 25486.</title>
        <authorList>
            <consortium name="The Broad Institute Genome Sequencing Platform"/>
            <consortium name="Broad Institute Microbial Sequencing Center"/>
            <person name="Fischbach M."/>
            <person name="Godfrey P."/>
            <person name="Ward D."/>
            <person name="Young S."/>
            <person name="Zeng Q."/>
            <person name="Koehrsen M."/>
            <person name="Alvarado L."/>
            <person name="Berlin A.M."/>
            <person name="Bochicchio J."/>
            <person name="Borenstein D."/>
            <person name="Chapman S.B."/>
            <person name="Chen Z."/>
            <person name="Engels R."/>
            <person name="Freedman E."/>
            <person name="Gellesch M."/>
            <person name="Goldberg J."/>
            <person name="Griggs A."/>
            <person name="Gujja S."/>
            <person name="Heilman E.R."/>
            <person name="Heiman D.I."/>
            <person name="Hepburn T.A."/>
            <person name="Howarth C."/>
            <person name="Jen D."/>
            <person name="Larson L."/>
            <person name="Lewis B."/>
            <person name="Mehta T."/>
            <person name="Park D."/>
            <person name="Pearson M."/>
            <person name="Richards J."/>
            <person name="Roberts A."/>
            <person name="Saif S."/>
            <person name="Shea T.D."/>
            <person name="Shenoy N."/>
            <person name="Sisk P."/>
            <person name="Stolte C."/>
            <person name="Sykes S.N."/>
            <person name="Thomson T."/>
            <person name="Walk T."/>
            <person name="White J."/>
            <person name="Yandava C."/>
            <person name="Straight P."/>
            <person name="Clardy J."/>
            <person name="Hung D."/>
            <person name="Kolter R."/>
            <person name="Mekalanos J."/>
            <person name="Walker S."/>
            <person name="Walsh C.T."/>
            <person name="Wieland-Brown L.C."/>
            <person name="Haas B."/>
            <person name="Nusbaum C."/>
            <person name="Birren B."/>
        </authorList>
    </citation>
    <scope>NUCLEOTIDE SEQUENCE [LARGE SCALE GENOMIC DNA]</scope>
    <source>
        <strain evidence="14">ATCC 25486 / DSM 40338 / CBS 914.69 / JCM 4507 / NBRC 13074 / NRRL 2958 / 5647</strain>
    </source>
</reference>
<dbReference type="InterPro" id="IPR003439">
    <property type="entry name" value="ABC_transporter-like_ATP-bd"/>
</dbReference>
<feature type="domain" description="ABC transporter" evidence="12">
    <location>
        <begin position="21"/>
        <end position="251"/>
    </location>
</feature>
<reference evidence="14" key="1">
    <citation type="submission" date="2008-02" db="EMBL/GenBank/DDBJ databases">
        <authorList>
            <consortium name="The Broad Institute Genome Sequencing Platform"/>
            <person name="Fischbach M."/>
            <person name="Ward D."/>
            <person name="Young S."/>
            <person name="Jaffe D."/>
            <person name="Gnerre S."/>
            <person name="Berlin A."/>
            <person name="Heiman D."/>
            <person name="Hepburn T."/>
            <person name="Sykes S."/>
            <person name="Alvarado L."/>
            <person name="Kodira C.D."/>
            <person name="Straight P."/>
            <person name="Clardy J."/>
            <person name="Hung D."/>
            <person name="Kolter R."/>
            <person name="Mekalanos J."/>
            <person name="Walker S."/>
            <person name="Walsh C.T."/>
            <person name="Lander E."/>
            <person name="Galagan J."/>
            <person name="Nusbaum C."/>
            <person name="Birren B."/>
        </authorList>
    </citation>
    <scope>NUCLEOTIDE SEQUENCE [LARGE SCALE GENOMIC DNA]</scope>
    <source>
        <strain evidence="14">ATCC 25486 / DSM 40338 / CBS 914.69 / JCM 4507 / NBRC 13074 / NRRL 2958 / 5647</strain>
    </source>
</reference>